<accession>A0A8S3QQB1</accession>
<feature type="region of interest" description="Disordered" evidence="1">
    <location>
        <begin position="194"/>
        <end position="216"/>
    </location>
</feature>
<feature type="compositionally biased region" description="Polar residues" evidence="1">
    <location>
        <begin position="356"/>
        <end position="368"/>
    </location>
</feature>
<evidence type="ECO:0000256" key="1">
    <source>
        <dbReference type="SAM" id="MobiDB-lite"/>
    </source>
</evidence>
<feature type="region of interest" description="Disordered" evidence="1">
    <location>
        <begin position="487"/>
        <end position="506"/>
    </location>
</feature>
<feature type="region of interest" description="Disordered" evidence="1">
    <location>
        <begin position="893"/>
        <end position="929"/>
    </location>
</feature>
<gene>
    <name evidence="2" type="ORF">MEDL_12001</name>
</gene>
<feature type="compositionally biased region" description="Polar residues" evidence="1">
    <location>
        <begin position="661"/>
        <end position="705"/>
    </location>
</feature>
<comment type="caution">
    <text evidence="2">The sequence shown here is derived from an EMBL/GenBank/DDBJ whole genome shotgun (WGS) entry which is preliminary data.</text>
</comment>
<feature type="region of interest" description="Disordered" evidence="1">
    <location>
        <begin position="816"/>
        <end position="837"/>
    </location>
</feature>
<evidence type="ECO:0000313" key="2">
    <source>
        <dbReference type="EMBL" id="CAG2197170.1"/>
    </source>
</evidence>
<feature type="compositionally biased region" description="Basic and acidic residues" evidence="1">
    <location>
        <begin position="327"/>
        <end position="340"/>
    </location>
</feature>
<feature type="compositionally biased region" description="Polar residues" evidence="1">
    <location>
        <begin position="487"/>
        <end position="505"/>
    </location>
</feature>
<feature type="compositionally biased region" description="Basic and acidic residues" evidence="1">
    <location>
        <begin position="443"/>
        <end position="454"/>
    </location>
</feature>
<keyword evidence="3" id="KW-1185">Reference proteome</keyword>
<dbReference type="AlphaFoldDB" id="A0A8S3QQB1"/>
<dbReference type="OrthoDB" id="10294127at2759"/>
<feature type="compositionally biased region" description="Polar residues" evidence="1">
    <location>
        <begin position="433"/>
        <end position="442"/>
    </location>
</feature>
<evidence type="ECO:0000313" key="3">
    <source>
        <dbReference type="Proteomes" id="UP000683360"/>
    </source>
</evidence>
<organism evidence="2 3">
    <name type="scientific">Mytilus edulis</name>
    <name type="common">Blue mussel</name>
    <dbReference type="NCBI Taxonomy" id="6550"/>
    <lineage>
        <taxon>Eukaryota</taxon>
        <taxon>Metazoa</taxon>
        <taxon>Spiralia</taxon>
        <taxon>Lophotrochozoa</taxon>
        <taxon>Mollusca</taxon>
        <taxon>Bivalvia</taxon>
        <taxon>Autobranchia</taxon>
        <taxon>Pteriomorphia</taxon>
        <taxon>Mytilida</taxon>
        <taxon>Mytiloidea</taxon>
        <taxon>Mytilidae</taxon>
        <taxon>Mytilinae</taxon>
        <taxon>Mytilus</taxon>
    </lineage>
</organism>
<feature type="region of interest" description="Disordered" evidence="1">
    <location>
        <begin position="581"/>
        <end position="605"/>
    </location>
</feature>
<feature type="compositionally biased region" description="Basic and acidic residues" evidence="1">
    <location>
        <begin position="194"/>
        <end position="208"/>
    </location>
</feature>
<feature type="region of interest" description="Disordered" evidence="1">
    <location>
        <begin position="433"/>
        <end position="454"/>
    </location>
</feature>
<reference evidence="2" key="1">
    <citation type="submission" date="2021-03" db="EMBL/GenBank/DDBJ databases">
        <authorList>
            <person name="Bekaert M."/>
        </authorList>
    </citation>
    <scope>NUCLEOTIDE SEQUENCE</scope>
</reference>
<feature type="region of interest" description="Disordered" evidence="1">
    <location>
        <begin position="326"/>
        <end position="377"/>
    </location>
</feature>
<dbReference type="EMBL" id="CAJPWZ010000631">
    <property type="protein sequence ID" value="CAG2197170.1"/>
    <property type="molecule type" value="Genomic_DNA"/>
</dbReference>
<protein>
    <submittedName>
        <fullName evidence="2">Uncharacterized protein</fullName>
    </submittedName>
</protein>
<sequence length="929" mass="107935">MQPSKLSENRLRQEIEQWIDFKEADRHVMKRCMHNLQISMKDRLHYLRKQKQFFLDKQKTLKNVYKTIERSNRSRIPNPFPQFILDVKREHYQLFNEELLISPNGSLNKYKRQMIEANTVIIDDTTLYIGRTGRTNVMTPIHENILESDKCITGECVDSCCTLRRSESELSFLNHEFEIEYNMFELSMESKDTENCSRNDDIQRNEPKKHAKRSNIPVPVKLPQLLVNKKMKYEDKSPSTPVKLPLLLPTKKMKYAEETLKHQLPNKKITYPKELSDTTVKLPPLLPDKEKTCMQENLFTNRPGTPKLLPPLQNLPQNIKKPLIVNKIRDEKKDKSKVRSTESMSKPAPQQPAEATASNETLDMSPQLGSKRPKWKSQYRTFKLQKTSRKNYYASNRKYRFSRLHLSSGKKCYIPKSNRDKVSKMVYERYCTKSKQNRNVGKQTDREKPDRYPEQDQIHTLPRNMRETYILNKIRDEKKEKSKVISAQSTSLSAPQKTAETTANGGTLDMNSELALKRVKWENKFPTFRLQKASGQDCHISERKYRFSRLHKSSVKNCFIPKCKSDKVSKIVTEKYCTTRTQKRNVKKQTEMERPDSYPAPDQINTWPQNLKNILILKNMRNEKKEKSEVVKSMTLSAPQHADETKASNKKSKPAPEQTDETTASNKMSKSAQQQVDVTTDSNKMSEPAQPQTVETTASNKMYKSTQEHADRTTTWSDNTRNQNRIIREQKEREKSVNNLEQDQYHSMMDYAVDDKYPTEDIIQKLDDNELIGFYQVQEKDLFPVIENMSDSKVIEVFKKLHDQHIAVIHCLSDSVDDTQSSSSGSTINDFQDAGENGGTLKSTMKTFAKNLIPDCITNGSQCQPTETLSSNWQIIKVLPETNIKTQYIPMQPTQFIPMPPNSPKPKTSNARRKRYGRKRDENNNPPES</sequence>
<feature type="region of interest" description="Disordered" evidence="1">
    <location>
        <begin position="626"/>
        <end position="716"/>
    </location>
</feature>
<proteinExistence type="predicted"/>
<dbReference type="Proteomes" id="UP000683360">
    <property type="component" value="Unassembled WGS sequence"/>
</dbReference>
<name>A0A8S3QQB1_MYTED</name>